<comment type="subcellular location">
    <subcellularLocation>
        <location evidence="7">Cell membrane</location>
        <topology evidence="7">Multi-pass membrane protein</topology>
    </subcellularLocation>
</comment>
<accession>A0A1G1Y6D0</accession>
<evidence type="ECO:0000256" key="1">
    <source>
        <dbReference type="ARBA" id="ARBA00007150"/>
    </source>
</evidence>
<feature type="transmembrane region" description="Helical" evidence="7">
    <location>
        <begin position="223"/>
        <end position="239"/>
    </location>
</feature>
<dbReference type="EMBL" id="MHIG01000014">
    <property type="protein sequence ID" value="OGY47300.1"/>
    <property type="molecule type" value="Genomic_DNA"/>
</dbReference>
<dbReference type="InterPro" id="IPR001640">
    <property type="entry name" value="Lgt"/>
</dbReference>
<organism evidence="8 9">
    <name type="scientific">Candidatus Buchananbacteria bacterium RIFCSPHIGHO2_01_FULL_47_11b</name>
    <dbReference type="NCBI Taxonomy" id="1797537"/>
    <lineage>
        <taxon>Bacteria</taxon>
        <taxon>Candidatus Buchananiibacteriota</taxon>
    </lineage>
</organism>
<comment type="similarity">
    <text evidence="1 7">Belongs to the Lgt family.</text>
</comment>
<dbReference type="AlphaFoldDB" id="A0A1G1Y6D0"/>
<comment type="pathway">
    <text evidence="7">Protein modification; lipoprotein biosynthesis (diacylglyceryl transfer).</text>
</comment>
<dbReference type="HAMAP" id="MF_01147">
    <property type="entry name" value="Lgt"/>
    <property type="match status" value="1"/>
</dbReference>
<comment type="catalytic activity">
    <reaction evidence="7">
        <text>L-cysteinyl-[prolipoprotein] + a 1,2-diacyl-sn-glycero-3-phospho-(1'-sn-glycerol) = an S-1,2-diacyl-sn-glyceryl-L-cysteinyl-[prolipoprotein] + sn-glycerol 1-phosphate + H(+)</text>
        <dbReference type="Rhea" id="RHEA:56712"/>
        <dbReference type="Rhea" id="RHEA-COMP:14679"/>
        <dbReference type="Rhea" id="RHEA-COMP:14680"/>
        <dbReference type="ChEBI" id="CHEBI:15378"/>
        <dbReference type="ChEBI" id="CHEBI:29950"/>
        <dbReference type="ChEBI" id="CHEBI:57685"/>
        <dbReference type="ChEBI" id="CHEBI:64716"/>
        <dbReference type="ChEBI" id="CHEBI:140658"/>
        <dbReference type="EC" id="2.5.1.145"/>
    </reaction>
</comment>
<evidence type="ECO:0000256" key="5">
    <source>
        <dbReference type="ARBA" id="ARBA00022989"/>
    </source>
</evidence>
<dbReference type="Pfam" id="PF01790">
    <property type="entry name" value="LGT"/>
    <property type="match status" value="1"/>
</dbReference>
<sequence length="285" mass="31754">MLEILHNFVPQPIAFQLGFITIHWYGLFVVGGMVAALLVASKLAGKLGIARDDVWDLAFYVVIFGLLGARTYAVLLELPYYLAHPDQIIAIWNGGIAIHGALIGGALAVVYFARKKNVSAWLYADLLAVVIPLGQAIGRWGNYFNQELFGKPTDAAWGIPIDALHRPAAYSNVTHFHPTFLYESVLNLVNFGVLLFLFRRAYSTNHETGNTKQETGIMKHGKGLIFVYLINYALIRIAMELVRIDRTPALFGIRVPILVSVGILVLGIVGLWWKQQFDTRKLNHV</sequence>
<feature type="transmembrane region" description="Helical" evidence="7">
    <location>
        <begin position="180"/>
        <end position="202"/>
    </location>
</feature>
<comment type="caution">
    <text evidence="8">The sequence shown here is derived from an EMBL/GenBank/DDBJ whole genome shotgun (WGS) entry which is preliminary data.</text>
</comment>
<feature type="transmembrane region" description="Helical" evidence="7">
    <location>
        <begin position="88"/>
        <end position="113"/>
    </location>
</feature>
<dbReference type="PANTHER" id="PTHR30589:SF0">
    <property type="entry name" value="PHOSPHATIDYLGLYCEROL--PROLIPOPROTEIN DIACYLGLYCERYL TRANSFERASE"/>
    <property type="match status" value="1"/>
</dbReference>
<dbReference type="EC" id="2.5.1.145" evidence="7"/>
<evidence type="ECO:0000256" key="2">
    <source>
        <dbReference type="ARBA" id="ARBA00022475"/>
    </source>
</evidence>
<evidence type="ECO:0000256" key="7">
    <source>
        <dbReference type="HAMAP-Rule" id="MF_01147"/>
    </source>
</evidence>
<keyword evidence="8" id="KW-0449">Lipoprotein</keyword>
<evidence type="ECO:0000313" key="9">
    <source>
        <dbReference type="Proteomes" id="UP000178385"/>
    </source>
</evidence>
<proteinExistence type="inferred from homology"/>
<dbReference type="PANTHER" id="PTHR30589">
    <property type="entry name" value="PROLIPOPROTEIN DIACYLGLYCERYL TRANSFERASE"/>
    <property type="match status" value="1"/>
</dbReference>
<dbReference type="PROSITE" id="PS01311">
    <property type="entry name" value="LGT"/>
    <property type="match status" value="1"/>
</dbReference>
<keyword evidence="6 7" id="KW-0472">Membrane</keyword>
<dbReference type="UniPathway" id="UPA00664"/>
<comment type="function">
    <text evidence="7">Catalyzes the transfer of the diacylglyceryl group from phosphatidylglycerol to the sulfhydryl group of the N-terminal cysteine of a prolipoprotein, the first step in the formation of mature lipoproteins.</text>
</comment>
<keyword evidence="3 7" id="KW-0808">Transferase</keyword>
<dbReference type="GO" id="GO:0042158">
    <property type="term" value="P:lipoprotein biosynthetic process"/>
    <property type="evidence" value="ECO:0007669"/>
    <property type="project" value="UniProtKB-UniRule"/>
</dbReference>
<feature type="binding site" evidence="7">
    <location>
        <position position="139"/>
    </location>
    <ligand>
        <name>a 1,2-diacyl-sn-glycero-3-phospho-(1'-sn-glycerol)</name>
        <dbReference type="ChEBI" id="CHEBI:64716"/>
    </ligand>
</feature>
<keyword evidence="5 7" id="KW-1133">Transmembrane helix</keyword>
<dbReference type="GO" id="GO:0005886">
    <property type="term" value="C:plasma membrane"/>
    <property type="evidence" value="ECO:0007669"/>
    <property type="project" value="UniProtKB-SubCell"/>
</dbReference>
<dbReference type="GO" id="GO:0008961">
    <property type="term" value="F:phosphatidylglycerol-prolipoprotein diacylglyceryl transferase activity"/>
    <property type="evidence" value="ECO:0007669"/>
    <property type="project" value="UniProtKB-UniRule"/>
</dbReference>
<protein>
    <recommendedName>
        <fullName evidence="7">Phosphatidylglycerol--prolipoprotein diacylglyceryl transferase</fullName>
        <ecNumber evidence="7">2.5.1.145</ecNumber>
    </recommendedName>
</protein>
<reference evidence="8 9" key="1">
    <citation type="journal article" date="2016" name="Nat. Commun.">
        <title>Thousands of microbial genomes shed light on interconnected biogeochemical processes in an aquifer system.</title>
        <authorList>
            <person name="Anantharaman K."/>
            <person name="Brown C.T."/>
            <person name="Hug L.A."/>
            <person name="Sharon I."/>
            <person name="Castelle C.J."/>
            <person name="Probst A.J."/>
            <person name="Thomas B.C."/>
            <person name="Singh A."/>
            <person name="Wilkins M.J."/>
            <person name="Karaoz U."/>
            <person name="Brodie E.L."/>
            <person name="Williams K.H."/>
            <person name="Hubbard S.S."/>
            <person name="Banfield J.F."/>
        </authorList>
    </citation>
    <scope>NUCLEOTIDE SEQUENCE [LARGE SCALE GENOMIC DNA]</scope>
</reference>
<feature type="transmembrane region" description="Helical" evidence="7">
    <location>
        <begin position="251"/>
        <end position="273"/>
    </location>
</feature>
<feature type="transmembrane region" description="Helical" evidence="7">
    <location>
        <begin position="22"/>
        <end position="45"/>
    </location>
</feature>
<evidence type="ECO:0000313" key="8">
    <source>
        <dbReference type="EMBL" id="OGY47300.1"/>
    </source>
</evidence>
<evidence type="ECO:0000256" key="4">
    <source>
        <dbReference type="ARBA" id="ARBA00022692"/>
    </source>
</evidence>
<feature type="transmembrane region" description="Helical" evidence="7">
    <location>
        <begin position="120"/>
        <end position="138"/>
    </location>
</feature>
<evidence type="ECO:0000256" key="3">
    <source>
        <dbReference type="ARBA" id="ARBA00022679"/>
    </source>
</evidence>
<evidence type="ECO:0000256" key="6">
    <source>
        <dbReference type="ARBA" id="ARBA00023136"/>
    </source>
</evidence>
<name>A0A1G1Y6D0_9BACT</name>
<dbReference type="NCBIfam" id="TIGR00544">
    <property type="entry name" value="lgt"/>
    <property type="match status" value="1"/>
</dbReference>
<keyword evidence="2 7" id="KW-1003">Cell membrane</keyword>
<dbReference type="Proteomes" id="UP000178385">
    <property type="component" value="Unassembled WGS sequence"/>
</dbReference>
<keyword evidence="4 7" id="KW-0812">Transmembrane</keyword>
<feature type="transmembrane region" description="Helical" evidence="7">
    <location>
        <begin position="57"/>
        <end position="76"/>
    </location>
</feature>
<gene>
    <name evidence="7" type="primary">lgt</name>
    <name evidence="8" type="ORF">A2840_01630</name>
</gene>